<evidence type="ECO:0008006" key="3">
    <source>
        <dbReference type="Google" id="ProtNLM"/>
    </source>
</evidence>
<keyword evidence="2" id="KW-1185">Reference proteome</keyword>
<dbReference type="EMBL" id="JAVFWL010000006">
    <property type="protein sequence ID" value="KAK6765804.1"/>
    <property type="molecule type" value="Genomic_DNA"/>
</dbReference>
<dbReference type="Pfam" id="PF06079">
    <property type="entry name" value="Apyrase"/>
    <property type="match status" value="1"/>
</dbReference>
<evidence type="ECO:0000313" key="2">
    <source>
        <dbReference type="Proteomes" id="UP001303046"/>
    </source>
</evidence>
<proteinExistence type="predicted"/>
<dbReference type="InterPro" id="IPR036258">
    <property type="entry name" value="Apyrase_sf"/>
</dbReference>
<gene>
    <name evidence="1" type="primary">Necator_chrX.g25781</name>
    <name evidence="1" type="ORF">RB195_025615</name>
</gene>
<accession>A0ABR1ET38</accession>
<dbReference type="Gene3D" id="2.120.10.100">
    <property type="entry name" value="Apyrase"/>
    <property type="match status" value="1"/>
</dbReference>
<dbReference type="PANTHER" id="PTHR13023:SF2">
    <property type="entry name" value="SOLUBLE CALCIUM-ACTIVATED NUCLEOTIDASE 1"/>
    <property type="match status" value="1"/>
</dbReference>
<name>A0ABR1ET38_NECAM</name>
<protein>
    <recommendedName>
        <fullName evidence="3">Apyrase</fullName>
    </recommendedName>
</protein>
<comment type="caution">
    <text evidence="1">The sequence shown here is derived from an EMBL/GenBank/DDBJ whole genome shotgun (WGS) entry which is preliminary data.</text>
</comment>
<organism evidence="1 2">
    <name type="scientific">Necator americanus</name>
    <name type="common">Human hookworm</name>
    <dbReference type="NCBI Taxonomy" id="51031"/>
    <lineage>
        <taxon>Eukaryota</taxon>
        <taxon>Metazoa</taxon>
        <taxon>Ecdysozoa</taxon>
        <taxon>Nematoda</taxon>
        <taxon>Chromadorea</taxon>
        <taxon>Rhabditida</taxon>
        <taxon>Rhabditina</taxon>
        <taxon>Rhabditomorpha</taxon>
        <taxon>Strongyloidea</taxon>
        <taxon>Ancylostomatidae</taxon>
        <taxon>Bunostominae</taxon>
        <taxon>Necator</taxon>
    </lineage>
</organism>
<reference evidence="1 2" key="1">
    <citation type="submission" date="2023-08" db="EMBL/GenBank/DDBJ databases">
        <title>A Necator americanus chromosomal reference genome.</title>
        <authorList>
            <person name="Ilik V."/>
            <person name="Petrzelkova K.J."/>
            <person name="Pardy F."/>
            <person name="Fuh T."/>
            <person name="Niatou-Singa F.S."/>
            <person name="Gouil Q."/>
            <person name="Baker L."/>
            <person name="Ritchie M.E."/>
            <person name="Jex A.R."/>
            <person name="Gazzola D."/>
            <person name="Li H."/>
            <person name="Toshio Fujiwara R."/>
            <person name="Zhan B."/>
            <person name="Aroian R.V."/>
            <person name="Pafco B."/>
            <person name="Schwarz E.M."/>
        </authorList>
    </citation>
    <scope>NUCLEOTIDE SEQUENCE [LARGE SCALE GENOMIC DNA]</scope>
    <source>
        <strain evidence="1 2">Aroian</strain>
        <tissue evidence="1">Whole animal</tissue>
    </source>
</reference>
<sequence>MMYGSETWTAPSTVMERRPADRLVQRVLKSSSGLSWKKTPGRKRKFWTEVVKEDLRTLGVDRQFRRDVRLRRTWNSDDWIDSVQALAEDREGWAELCSRTAHLGEDEGNRVRRRHQIDGKKAIPWVILSEADNTAEGFFKGEWLTVKDNFLYCGSIGKEKTTDIGEFLDDNPMFVKKISAEGIVQTENWVKYYIALRSAIDIHFPGYVIHEAVQWSDVHKKWFFLPRHLSKLAYNNYSTEETGANVLLAASEEFDDISAIAIGREIVTRGFSAFQFVPRTNDTIIVALKTEELHGKPFASFVMVFTINGDIILDETRIPGDIKYEGLEFLYEQNFKSLTA</sequence>
<dbReference type="Proteomes" id="UP001303046">
    <property type="component" value="Unassembled WGS sequence"/>
</dbReference>
<evidence type="ECO:0000313" key="1">
    <source>
        <dbReference type="EMBL" id="KAK6765804.1"/>
    </source>
</evidence>
<dbReference type="SUPFAM" id="SSF101887">
    <property type="entry name" value="Apyrase"/>
    <property type="match status" value="1"/>
</dbReference>
<dbReference type="InterPro" id="IPR009283">
    <property type="entry name" value="Apyrase"/>
</dbReference>
<dbReference type="PANTHER" id="PTHR13023">
    <property type="entry name" value="APYRASE"/>
    <property type="match status" value="1"/>
</dbReference>